<organism evidence="3 4">
    <name type="scientific">Spirodela intermedia</name>
    <name type="common">Intermediate duckweed</name>
    <dbReference type="NCBI Taxonomy" id="51605"/>
    <lineage>
        <taxon>Eukaryota</taxon>
        <taxon>Viridiplantae</taxon>
        <taxon>Streptophyta</taxon>
        <taxon>Embryophyta</taxon>
        <taxon>Tracheophyta</taxon>
        <taxon>Spermatophyta</taxon>
        <taxon>Magnoliopsida</taxon>
        <taxon>Liliopsida</taxon>
        <taxon>Araceae</taxon>
        <taxon>Lemnoideae</taxon>
        <taxon>Spirodela</taxon>
    </lineage>
</organism>
<dbReference type="Gene3D" id="1.20.1280.50">
    <property type="match status" value="1"/>
</dbReference>
<keyword evidence="4" id="KW-1185">Reference proteome</keyword>
<dbReference type="Pfam" id="PF12937">
    <property type="entry name" value="F-box-like"/>
    <property type="match status" value="1"/>
</dbReference>
<dbReference type="OrthoDB" id="1924875at2759"/>
<comment type="function">
    <text evidence="1">Acts as a component of a SCF E3 ubiquitin ligase complexes.</text>
</comment>
<comment type="pathway">
    <text evidence="1">Protein modification; protein ubiquitination.</text>
</comment>
<dbReference type="GO" id="GO:0005737">
    <property type="term" value="C:cytoplasm"/>
    <property type="evidence" value="ECO:0007669"/>
    <property type="project" value="TreeGrafter"/>
</dbReference>
<reference evidence="3" key="1">
    <citation type="submission" date="2020-02" db="EMBL/GenBank/DDBJ databases">
        <authorList>
            <person name="Scholz U."/>
            <person name="Mascher M."/>
            <person name="Fiebig A."/>
        </authorList>
    </citation>
    <scope>NUCLEOTIDE SEQUENCE</scope>
</reference>
<feature type="domain" description="F-box" evidence="2">
    <location>
        <begin position="10"/>
        <end position="56"/>
    </location>
</feature>
<dbReference type="GO" id="GO:0019005">
    <property type="term" value="C:SCF ubiquitin ligase complex"/>
    <property type="evidence" value="ECO:0007669"/>
    <property type="project" value="UniProtKB-UniRule"/>
</dbReference>
<comment type="subunit">
    <text evidence="1">Component of the SCF-type E3 ligase complex.</text>
</comment>
<dbReference type="EMBL" id="LR746266">
    <property type="protein sequence ID" value="CAA7393610.1"/>
    <property type="molecule type" value="Genomic_DNA"/>
</dbReference>
<comment type="subcellular location">
    <subcellularLocation>
        <location evidence="1">Nucleus</location>
    </subcellularLocation>
</comment>
<name>A0A7I8K7P9_SPIIN</name>
<dbReference type="Proteomes" id="UP000663760">
    <property type="component" value="Chromosome 3"/>
</dbReference>
<dbReference type="InterPro" id="IPR001810">
    <property type="entry name" value="F-box_dom"/>
</dbReference>
<dbReference type="PROSITE" id="PS50181">
    <property type="entry name" value="FBOX"/>
    <property type="match status" value="1"/>
</dbReference>
<evidence type="ECO:0000313" key="3">
    <source>
        <dbReference type="EMBL" id="CAA7393610.1"/>
    </source>
</evidence>
<accession>A0A7I8K7P9</accession>
<dbReference type="GO" id="GO:0009740">
    <property type="term" value="P:gibberellic acid mediated signaling pathway"/>
    <property type="evidence" value="ECO:0007669"/>
    <property type="project" value="TreeGrafter"/>
</dbReference>
<dbReference type="GO" id="GO:0031146">
    <property type="term" value="P:SCF-dependent proteasomal ubiquitin-dependent protein catabolic process"/>
    <property type="evidence" value="ECO:0007669"/>
    <property type="project" value="UniProtKB-UniRule"/>
</dbReference>
<dbReference type="GO" id="GO:0005634">
    <property type="term" value="C:nucleus"/>
    <property type="evidence" value="ECO:0007669"/>
    <property type="project" value="UniProtKB-SubCell"/>
</dbReference>
<dbReference type="PANTHER" id="PTHR12874:SF28">
    <property type="entry name" value="F-BOX PROTEIN"/>
    <property type="match status" value="1"/>
</dbReference>
<dbReference type="InterPro" id="IPR036047">
    <property type="entry name" value="F-box-like_dom_sf"/>
</dbReference>
<keyword evidence="1" id="KW-0539">Nucleus</keyword>
<protein>
    <recommendedName>
        <fullName evidence="1">F-box protein</fullName>
    </recommendedName>
</protein>
<gene>
    <name evidence="3" type="ORF">SI8410_03004337</name>
</gene>
<sequence length="434" mass="48907">MESPESSPSPMTFCDFPEDVQLAVLSFLRPAEIAAFACTSRRFASLCAQDRLWFAMCDRRWGSKTRIRSWIRGGSRSIIPFALLYRSLNRWEKLIGFWRRIAREWGASSLVFFEWGPCFITGSFVAESPEAGSYGVLKVPFLWIGLSPRGELLCFLHRTDRFDSSRNVEASASYSGLSDVDFLPSTIGFIGENHFVVENNTDVRGGADSWSSDDLSNSEESAYVEEFLSDIYQCLGNRTTSFGNKVIGKVENSVRNHWVTEHFVKITNCYPTPERPLQGLWKGIGESMRLAFYIVTYDSMGTISCRRVGDVSEPLSGYLPIFWTSNTSFLEYPFSRKEDDIFCSREHIGPPSLHSIGMKKVVSGIFYTNSSYDLVSVDSSGSTVDYQNVEGRIWLYNTGTFGFGFLRNNYIVDLTHIALNGCLLDTVEPSSESC</sequence>
<dbReference type="GO" id="GO:0016567">
    <property type="term" value="P:protein ubiquitination"/>
    <property type="evidence" value="ECO:0007669"/>
    <property type="project" value="UniProtKB-UniRule"/>
</dbReference>
<evidence type="ECO:0000256" key="1">
    <source>
        <dbReference type="RuleBase" id="RU369085"/>
    </source>
</evidence>
<dbReference type="AlphaFoldDB" id="A0A7I8K7P9"/>
<evidence type="ECO:0000313" key="4">
    <source>
        <dbReference type="Proteomes" id="UP000663760"/>
    </source>
</evidence>
<dbReference type="SUPFAM" id="SSF81383">
    <property type="entry name" value="F-box domain"/>
    <property type="match status" value="1"/>
</dbReference>
<dbReference type="PANTHER" id="PTHR12874">
    <property type="entry name" value="F-BOX ONLY PROTEIN 48-RELATED"/>
    <property type="match status" value="1"/>
</dbReference>
<evidence type="ECO:0000259" key="2">
    <source>
        <dbReference type="PROSITE" id="PS50181"/>
    </source>
</evidence>
<keyword evidence="1" id="KW-0833">Ubl conjugation pathway</keyword>
<proteinExistence type="predicted"/>